<organism evidence="3 4">
    <name type="scientific">Candidatus Methanofastidiosum methylothiophilum</name>
    <dbReference type="NCBI Taxonomy" id="1705564"/>
    <lineage>
        <taxon>Archaea</taxon>
        <taxon>Methanobacteriati</taxon>
        <taxon>Methanobacteriota</taxon>
        <taxon>Stenosarchaea group</taxon>
        <taxon>Candidatus Methanofastidiosia</taxon>
        <taxon>Candidatus Methanofastidiosales</taxon>
        <taxon>Candidatus Methanofastidiosaceae</taxon>
        <taxon>Candidatus Methanofastidiosum</taxon>
    </lineage>
</organism>
<evidence type="ECO:0000256" key="1">
    <source>
        <dbReference type="ARBA" id="ARBA00022679"/>
    </source>
</evidence>
<dbReference type="Gene3D" id="3.40.630.30">
    <property type="match status" value="1"/>
</dbReference>
<accession>A0A150J9I3</accession>
<dbReference type="Pfam" id="PF00583">
    <property type="entry name" value="Acetyltransf_1"/>
    <property type="match status" value="1"/>
</dbReference>
<dbReference type="PANTHER" id="PTHR13947">
    <property type="entry name" value="GNAT FAMILY N-ACETYLTRANSFERASE"/>
    <property type="match status" value="1"/>
</dbReference>
<dbReference type="PROSITE" id="PS51186">
    <property type="entry name" value="GNAT"/>
    <property type="match status" value="1"/>
</dbReference>
<gene>
    <name evidence="3" type="ORF">AMQ22_00144</name>
</gene>
<dbReference type="Proteomes" id="UP000075398">
    <property type="component" value="Unassembled WGS sequence"/>
</dbReference>
<protein>
    <submittedName>
        <fullName evidence="3">Acetyltransferase (GNAT) family protein</fullName>
    </submittedName>
</protein>
<dbReference type="PANTHER" id="PTHR13947:SF37">
    <property type="entry name" value="LD18367P"/>
    <property type="match status" value="1"/>
</dbReference>
<name>A0A150J9I3_9EURY</name>
<sequence>MIKILDSYFPGVIGRITELHANYYSKNWGFGLYFESKVATELSEFLNRFDKNRDGIWAAEVNGEIVGSIIIDGNNSDGKGARLRWFILDSEFQGRGIGNLLMDKAITFCKEKEYGRVYLWTFAGLDAAKHLYEKYGFKLCKEHEDNQWGKTVSEQMFEVFLEK</sequence>
<dbReference type="SUPFAM" id="SSF55729">
    <property type="entry name" value="Acyl-CoA N-acyltransferases (Nat)"/>
    <property type="match status" value="1"/>
</dbReference>
<dbReference type="InterPro" id="IPR000182">
    <property type="entry name" value="GNAT_dom"/>
</dbReference>
<dbReference type="CDD" id="cd04301">
    <property type="entry name" value="NAT_SF"/>
    <property type="match status" value="1"/>
</dbReference>
<dbReference type="InterPro" id="IPR050769">
    <property type="entry name" value="NAT_camello-type"/>
</dbReference>
<keyword evidence="1 3" id="KW-0808">Transferase</keyword>
<reference evidence="3 4" key="1">
    <citation type="journal article" date="2016" name="ISME J.">
        <title>Chasing the elusive Euryarchaeota class WSA2: genomes reveal a uniquely fastidious methyl-reducing methanogen.</title>
        <authorList>
            <person name="Nobu M.K."/>
            <person name="Narihiro T."/>
            <person name="Kuroda K."/>
            <person name="Mei R."/>
            <person name="Liu W.T."/>
        </authorList>
    </citation>
    <scope>NUCLEOTIDE SEQUENCE [LARGE SCALE GENOMIC DNA]</scope>
    <source>
        <strain evidence="3">U1lsi0528_Bin055</strain>
    </source>
</reference>
<evidence type="ECO:0000313" key="4">
    <source>
        <dbReference type="Proteomes" id="UP000075398"/>
    </source>
</evidence>
<dbReference type="EMBL" id="LNGC01000003">
    <property type="protein sequence ID" value="KYC53614.1"/>
    <property type="molecule type" value="Genomic_DNA"/>
</dbReference>
<feature type="domain" description="N-acetyltransferase" evidence="2">
    <location>
        <begin position="3"/>
        <end position="163"/>
    </location>
</feature>
<evidence type="ECO:0000313" key="3">
    <source>
        <dbReference type="EMBL" id="KYC53614.1"/>
    </source>
</evidence>
<evidence type="ECO:0000259" key="2">
    <source>
        <dbReference type="PROSITE" id="PS51186"/>
    </source>
</evidence>
<comment type="caution">
    <text evidence="3">The sequence shown here is derived from an EMBL/GenBank/DDBJ whole genome shotgun (WGS) entry which is preliminary data.</text>
</comment>
<proteinExistence type="predicted"/>
<dbReference type="InterPro" id="IPR016181">
    <property type="entry name" value="Acyl_CoA_acyltransferase"/>
</dbReference>
<dbReference type="AlphaFoldDB" id="A0A150J9I3"/>
<dbReference type="GO" id="GO:0008080">
    <property type="term" value="F:N-acetyltransferase activity"/>
    <property type="evidence" value="ECO:0007669"/>
    <property type="project" value="InterPro"/>
</dbReference>